<proteinExistence type="predicted"/>
<accession>A0A8X6H886</accession>
<evidence type="ECO:0000256" key="1">
    <source>
        <dbReference type="SAM" id="MobiDB-lite"/>
    </source>
</evidence>
<dbReference type="EMBL" id="BMAO01034655">
    <property type="protein sequence ID" value="GFQ98083.1"/>
    <property type="molecule type" value="Genomic_DNA"/>
</dbReference>
<evidence type="ECO:0000313" key="2">
    <source>
        <dbReference type="EMBL" id="GFQ98083.1"/>
    </source>
</evidence>
<dbReference type="AlphaFoldDB" id="A0A8X6H886"/>
<reference evidence="2" key="1">
    <citation type="submission" date="2020-07" db="EMBL/GenBank/DDBJ databases">
        <title>Multicomponent nature underlies the extraordinary mechanical properties of spider dragline silk.</title>
        <authorList>
            <person name="Kono N."/>
            <person name="Nakamura H."/>
            <person name="Mori M."/>
            <person name="Yoshida Y."/>
            <person name="Ohtoshi R."/>
            <person name="Malay A.D."/>
            <person name="Moran D.A.P."/>
            <person name="Tomita M."/>
            <person name="Numata K."/>
            <person name="Arakawa K."/>
        </authorList>
    </citation>
    <scope>NUCLEOTIDE SEQUENCE</scope>
</reference>
<dbReference type="Proteomes" id="UP000887116">
    <property type="component" value="Unassembled WGS sequence"/>
</dbReference>
<protein>
    <submittedName>
        <fullName evidence="2">Gypsy retrotransposon integrase-like protein 1</fullName>
    </submittedName>
</protein>
<feature type="compositionally biased region" description="Polar residues" evidence="1">
    <location>
        <begin position="74"/>
        <end position="83"/>
    </location>
</feature>
<keyword evidence="3" id="KW-1185">Reference proteome</keyword>
<organism evidence="2 3">
    <name type="scientific">Trichonephila clavata</name>
    <name type="common">Joro spider</name>
    <name type="synonym">Nephila clavata</name>
    <dbReference type="NCBI Taxonomy" id="2740835"/>
    <lineage>
        <taxon>Eukaryota</taxon>
        <taxon>Metazoa</taxon>
        <taxon>Ecdysozoa</taxon>
        <taxon>Arthropoda</taxon>
        <taxon>Chelicerata</taxon>
        <taxon>Arachnida</taxon>
        <taxon>Araneae</taxon>
        <taxon>Araneomorphae</taxon>
        <taxon>Entelegynae</taxon>
        <taxon>Araneoidea</taxon>
        <taxon>Nephilidae</taxon>
        <taxon>Trichonephila</taxon>
    </lineage>
</organism>
<sequence>MNVAICNIMYHTPAFLGFGTELRTINNVVQDFKVVVENINFVPEITPYLKQFATITKDISEQIEMKQDRKKSSMTKVDNNDYSPSDKMITLNPFGYAKN</sequence>
<feature type="region of interest" description="Disordered" evidence="1">
    <location>
        <begin position="66"/>
        <end position="99"/>
    </location>
</feature>
<gene>
    <name evidence="2" type="primary">Gin1</name>
    <name evidence="2" type="ORF">TNCT_603751</name>
</gene>
<comment type="caution">
    <text evidence="2">The sequence shown here is derived from an EMBL/GenBank/DDBJ whole genome shotgun (WGS) entry which is preliminary data.</text>
</comment>
<dbReference type="OrthoDB" id="6435535at2759"/>
<evidence type="ECO:0000313" key="3">
    <source>
        <dbReference type="Proteomes" id="UP000887116"/>
    </source>
</evidence>
<name>A0A8X6H886_TRICU</name>